<evidence type="ECO:0000256" key="3">
    <source>
        <dbReference type="ARBA" id="ARBA00022676"/>
    </source>
</evidence>
<keyword evidence="2" id="KW-1003">Cell membrane</keyword>
<keyword evidence="7 8" id="KW-0472">Membrane</keyword>
<feature type="transmembrane region" description="Helical" evidence="8">
    <location>
        <begin position="199"/>
        <end position="219"/>
    </location>
</feature>
<gene>
    <name evidence="10" type="ORF">COY93_04580</name>
</gene>
<accession>A0A2M7Q8S7</accession>
<dbReference type="GO" id="GO:0016763">
    <property type="term" value="F:pentosyltransferase activity"/>
    <property type="evidence" value="ECO:0007669"/>
    <property type="project" value="TreeGrafter"/>
</dbReference>
<evidence type="ECO:0000256" key="4">
    <source>
        <dbReference type="ARBA" id="ARBA00022679"/>
    </source>
</evidence>
<dbReference type="GO" id="GO:0005886">
    <property type="term" value="C:plasma membrane"/>
    <property type="evidence" value="ECO:0007669"/>
    <property type="project" value="UniProtKB-SubCell"/>
</dbReference>
<keyword evidence="5 8" id="KW-0812">Transmembrane</keyword>
<evidence type="ECO:0000256" key="6">
    <source>
        <dbReference type="ARBA" id="ARBA00022989"/>
    </source>
</evidence>
<dbReference type="EMBL" id="PFLC01000059">
    <property type="protein sequence ID" value="PIY61911.1"/>
    <property type="molecule type" value="Genomic_DNA"/>
</dbReference>
<evidence type="ECO:0000313" key="10">
    <source>
        <dbReference type="EMBL" id="PIY61911.1"/>
    </source>
</evidence>
<evidence type="ECO:0000256" key="8">
    <source>
        <dbReference type="SAM" id="Phobius"/>
    </source>
</evidence>
<name>A0A2M7Q8S7_9BACT</name>
<evidence type="ECO:0000256" key="5">
    <source>
        <dbReference type="ARBA" id="ARBA00022692"/>
    </source>
</evidence>
<evidence type="ECO:0000256" key="7">
    <source>
        <dbReference type="ARBA" id="ARBA00023136"/>
    </source>
</evidence>
<organism evidence="10 11">
    <name type="scientific">Candidatus Uhrbacteria bacterium CG_4_10_14_0_8_um_filter_58_22</name>
    <dbReference type="NCBI Taxonomy" id="1975029"/>
    <lineage>
        <taxon>Bacteria</taxon>
        <taxon>Candidatus Uhriibacteriota</taxon>
    </lineage>
</organism>
<dbReference type="AlphaFoldDB" id="A0A2M7Q8S7"/>
<dbReference type="Proteomes" id="UP000230973">
    <property type="component" value="Unassembled WGS sequence"/>
</dbReference>
<dbReference type="InterPro" id="IPR050297">
    <property type="entry name" value="LipidA_mod_glycosyltrf_83"/>
</dbReference>
<feature type="transmembrane region" description="Helical" evidence="8">
    <location>
        <begin position="340"/>
        <end position="361"/>
    </location>
</feature>
<feature type="transmembrane region" description="Helical" evidence="8">
    <location>
        <begin position="131"/>
        <end position="147"/>
    </location>
</feature>
<keyword evidence="3" id="KW-0328">Glycosyltransferase</keyword>
<evidence type="ECO:0000259" key="9">
    <source>
        <dbReference type="Pfam" id="PF13231"/>
    </source>
</evidence>
<protein>
    <recommendedName>
        <fullName evidence="9">Glycosyltransferase RgtA/B/C/D-like domain-containing protein</fullName>
    </recommendedName>
</protein>
<dbReference type="GO" id="GO:0009103">
    <property type="term" value="P:lipopolysaccharide biosynthetic process"/>
    <property type="evidence" value="ECO:0007669"/>
    <property type="project" value="UniProtKB-ARBA"/>
</dbReference>
<comment type="caution">
    <text evidence="10">The sequence shown here is derived from an EMBL/GenBank/DDBJ whole genome shotgun (WGS) entry which is preliminary data.</text>
</comment>
<reference evidence="11" key="1">
    <citation type="submission" date="2017-09" db="EMBL/GenBank/DDBJ databases">
        <title>Depth-based differentiation of microbial function through sediment-hosted aquifers and enrichment of novel symbionts in the deep terrestrial subsurface.</title>
        <authorList>
            <person name="Probst A.J."/>
            <person name="Ladd B."/>
            <person name="Jarett J.K."/>
            <person name="Geller-Mcgrath D.E."/>
            <person name="Sieber C.M.K."/>
            <person name="Emerson J.B."/>
            <person name="Anantharaman K."/>
            <person name="Thomas B.C."/>
            <person name="Malmstrom R."/>
            <person name="Stieglmeier M."/>
            <person name="Klingl A."/>
            <person name="Woyke T."/>
            <person name="Ryan C.M."/>
            <person name="Banfield J.F."/>
        </authorList>
    </citation>
    <scope>NUCLEOTIDE SEQUENCE [LARGE SCALE GENOMIC DNA]</scope>
</reference>
<feature type="transmembrane region" description="Helical" evidence="8">
    <location>
        <begin position="287"/>
        <end position="305"/>
    </location>
</feature>
<proteinExistence type="predicted"/>
<dbReference type="PANTHER" id="PTHR33908">
    <property type="entry name" value="MANNOSYLTRANSFERASE YKCB-RELATED"/>
    <property type="match status" value="1"/>
</dbReference>
<feature type="transmembrane region" description="Helical" evidence="8">
    <location>
        <begin position="107"/>
        <end position="125"/>
    </location>
</feature>
<dbReference type="Pfam" id="PF13231">
    <property type="entry name" value="PMT_2"/>
    <property type="match status" value="1"/>
</dbReference>
<feature type="transmembrane region" description="Helical" evidence="8">
    <location>
        <begin position="255"/>
        <end position="275"/>
    </location>
</feature>
<dbReference type="PANTHER" id="PTHR33908:SF11">
    <property type="entry name" value="MEMBRANE PROTEIN"/>
    <property type="match status" value="1"/>
</dbReference>
<feature type="transmembrane region" description="Helical" evidence="8">
    <location>
        <begin position="80"/>
        <end position="100"/>
    </location>
</feature>
<keyword evidence="4" id="KW-0808">Transferase</keyword>
<evidence type="ECO:0000256" key="1">
    <source>
        <dbReference type="ARBA" id="ARBA00004651"/>
    </source>
</evidence>
<evidence type="ECO:0000313" key="11">
    <source>
        <dbReference type="Proteomes" id="UP000230973"/>
    </source>
</evidence>
<keyword evidence="6 8" id="KW-1133">Transmembrane helix</keyword>
<feature type="transmembrane region" description="Helical" evidence="8">
    <location>
        <begin position="159"/>
        <end position="187"/>
    </location>
</feature>
<dbReference type="InterPro" id="IPR038731">
    <property type="entry name" value="RgtA/B/C-like"/>
</dbReference>
<feature type="transmembrane region" description="Helical" evidence="8">
    <location>
        <begin position="311"/>
        <end position="333"/>
    </location>
</feature>
<feature type="transmembrane region" description="Helical" evidence="8">
    <location>
        <begin position="6"/>
        <end position="25"/>
    </location>
</feature>
<feature type="domain" description="Glycosyltransferase RgtA/B/C/D-like" evidence="9">
    <location>
        <begin position="59"/>
        <end position="213"/>
    </location>
</feature>
<sequence length="495" mass="55228">MGYHQINDMGLIVTTVLALGLRLLSLRMQGTGWLDELFSLRFASASTFESWLPAFWDVHPPFFHPVLTSWLWVVGDSLSAARLLSVLCGTAVVPIVWLVAREIGGRRSATVAAALAAVSPVLVYLSGEARMYSMLTLLVSLSLWLFVRTWRNGFSRRSLLVWSLAAATALLTHLTAVVPFAVMVVWGVWRSGSSARRRLMVTAVGVVFPFLVWLIPVVRFRSAGFGNEWQLGTNGGVLAAVGVFPKLFAYGTSEVSLWLVGLFAAALMIIAFMSLRRQAGNRPQIVELYMLLAITPFVAFASLGWSTVKYYIVALPAVLALTAVGASVLVQIFRSSRRMIVGFFLAVAFLSLILSSLLQLVSVRRIRWDEAMRFIESQEHVVDMIFAEWFVSELPIREYYRGVLPIASGYAYDETLNFDERLVRYSGSAVASLEMLTRMERDLGEMERVFLVTGEFQPATNPVQGWFVDHSWRLDGIWTANEFSPTVLLFSQPKL</sequence>
<evidence type="ECO:0000256" key="2">
    <source>
        <dbReference type="ARBA" id="ARBA00022475"/>
    </source>
</evidence>
<comment type="subcellular location">
    <subcellularLocation>
        <location evidence="1">Cell membrane</location>
        <topology evidence="1">Multi-pass membrane protein</topology>
    </subcellularLocation>
</comment>
<feature type="transmembrane region" description="Helical" evidence="8">
    <location>
        <begin position="231"/>
        <end position="249"/>
    </location>
</feature>